<dbReference type="VEuPathDB" id="FungiDB:CAGL0K11660g"/>
<evidence type="ECO:0000256" key="1">
    <source>
        <dbReference type="SAM" id="MobiDB-lite"/>
    </source>
</evidence>
<sequence>MSVKPIDTFIENSVKLFEANPSGSSITISYHGGAKADPVVFRTHNPHLSTTYKYQTKMNKEVSRVLNALGPRGVSMNPISKIAKRRNYLDVVKKAKQMNNSKISKKQAKLIRKAQTNPIVNTIGIGKLIANEDIKEVKTESTSGGAGNKKTKQKKKKNNKDSTPVVNTSANAQSKGKNKKNKNKKKR</sequence>
<dbReference type="Proteomes" id="UP000054886">
    <property type="component" value="Unassembled WGS sequence"/>
</dbReference>
<dbReference type="VEuPathDB" id="FungiDB:GVI51_K11495"/>
<reference evidence="3 4" key="1">
    <citation type="submission" date="2015-10" db="EMBL/GenBank/DDBJ databases">
        <title>Draft genomes sequences of Candida glabrata isolates 1A, 1B, 2A, 2B, 3A and 3B.</title>
        <authorList>
            <person name="Haavelsrud O.E."/>
            <person name="Gaustad P."/>
        </authorList>
    </citation>
    <scope>NUCLEOTIDE SEQUENCE [LARGE SCALE GENOMIC DNA]</scope>
    <source>
        <strain evidence="3">910700640</strain>
    </source>
</reference>
<name>A0A0W0EJ16_CANGB</name>
<feature type="region of interest" description="Disordered" evidence="1">
    <location>
        <begin position="136"/>
        <end position="187"/>
    </location>
</feature>
<feature type="compositionally biased region" description="Polar residues" evidence="1">
    <location>
        <begin position="161"/>
        <end position="174"/>
    </location>
</feature>
<dbReference type="AlphaFoldDB" id="A0A0W0EJ16"/>
<feature type="domain" description="SRP9" evidence="2">
    <location>
        <begin position="3"/>
        <end position="76"/>
    </location>
</feature>
<proteinExistence type="predicted"/>
<dbReference type="GO" id="GO:0005786">
    <property type="term" value="C:signal recognition particle, endoplasmic reticulum targeting"/>
    <property type="evidence" value="ECO:0007669"/>
    <property type="project" value="EnsemblFungi"/>
</dbReference>
<dbReference type="EMBL" id="LLZZ01000126">
    <property type="protein sequence ID" value="KTB02197.1"/>
    <property type="molecule type" value="Genomic_DNA"/>
</dbReference>
<organism evidence="3 4">
    <name type="scientific">Candida glabrata</name>
    <name type="common">Yeast</name>
    <name type="synonym">Torulopsis glabrata</name>
    <dbReference type="NCBI Taxonomy" id="5478"/>
    <lineage>
        <taxon>Eukaryota</taxon>
        <taxon>Fungi</taxon>
        <taxon>Dikarya</taxon>
        <taxon>Ascomycota</taxon>
        <taxon>Saccharomycotina</taxon>
        <taxon>Saccharomycetes</taxon>
        <taxon>Saccharomycetales</taxon>
        <taxon>Saccharomycetaceae</taxon>
        <taxon>Nakaseomyces</taxon>
    </lineage>
</organism>
<dbReference type="VEuPathDB" id="FungiDB:B1J91_K11660g"/>
<feature type="compositionally biased region" description="Basic residues" evidence="1">
    <location>
        <begin position="149"/>
        <end position="158"/>
    </location>
</feature>
<dbReference type="PANTHER" id="PTHR12834:SF12">
    <property type="entry name" value="SIGNAL RECOGNITION PARTICLE 9 KDA PROTEIN"/>
    <property type="match status" value="1"/>
</dbReference>
<evidence type="ECO:0000259" key="2">
    <source>
        <dbReference type="Pfam" id="PF05486"/>
    </source>
</evidence>
<feature type="compositionally biased region" description="Basic residues" evidence="1">
    <location>
        <begin position="176"/>
        <end position="187"/>
    </location>
</feature>
<dbReference type="GO" id="GO:0006614">
    <property type="term" value="P:SRP-dependent cotranslational protein targeting to membrane"/>
    <property type="evidence" value="ECO:0007669"/>
    <property type="project" value="EnsemblFungi"/>
</dbReference>
<evidence type="ECO:0000313" key="3">
    <source>
        <dbReference type="EMBL" id="KTB02197.1"/>
    </source>
</evidence>
<comment type="caution">
    <text evidence="3">The sequence shown here is derived from an EMBL/GenBank/DDBJ whole genome shotgun (WGS) entry which is preliminary data.</text>
</comment>
<accession>A0A0W0EJ16</accession>
<dbReference type="VEuPathDB" id="FungiDB:GWK60_K11429"/>
<dbReference type="InterPro" id="IPR039432">
    <property type="entry name" value="SRP9_dom"/>
</dbReference>
<evidence type="ECO:0000313" key="4">
    <source>
        <dbReference type="Proteomes" id="UP000054886"/>
    </source>
</evidence>
<dbReference type="Pfam" id="PF05486">
    <property type="entry name" value="SRP9-21"/>
    <property type="match status" value="1"/>
</dbReference>
<gene>
    <name evidence="3" type="ORF">AO440_003742</name>
</gene>
<dbReference type="InterPro" id="IPR039914">
    <property type="entry name" value="SRP9-like"/>
</dbReference>
<protein>
    <submittedName>
        <fullName evidence="3">Signal recognition particle subunit SRP21</fullName>
    </submittedName>
</protein>
<dbReference type="PANTHER" id="PTHR12834">
    <property type="entry name" value="SIGNAL RECOGNITION PARTICLE 9 KDA PROTEIN"/>
    <property type="match status" value="1"/>
</dbReference>